<name>A0AAD6ZTV1_9AGAR</name>
<proteinExistence type="predicted"/>
<dbReference type="AlphaFoldDB" id="A0AAD6ZTV1"/>
<evidence type="ECO:0000313" key="3">
    <source>
        <dbReference type="Proteomes" id="UP001218218"/>
    </source>
</evidence>
<feature type="region of interest" description="Disordered" evidence="1">
    <location>
        <begin position="55"/>
        <end position="75"/>
    </location>
</feature>
<protein>
    <submittedName>
        <fullName evidence="2">Uncharacterized protein</fullName>
    </submittedName>
</protein>
<comment type="caution">
    <text evidence="2">The sequence shown here is derived from an EMBL/GenBank/DDBJ whole genome shotgun (WGS) entry which is preliminary data.</text>
</comment>
<sequence>MHITLLRVCNAVVVSMDVRVFLLLSISLYSLRASTASKGGVDWGGEAVPAGRLARHAAPPPLGHLDRYSRNSAVL</sequence>
<dbReference type="Proteomes" id="UP001218218">
    <property type="component" value="Unassembled WGS sequence"/>
</dbReference>
<accession>A0AAD6ZTV1</accession>
<keyword evidence="3" id="KW-1185">Reference proteome</keyword>
<evidence type="ECO:0000256" key="1">
    <source>
        <dbReference type="SAM" id="MobiDB-lite"/>
    </source>
</evidence>
<reference evidence="2" key="1">
    <citation type="submission" date="2023-03" db="EMBL/GenBank/DDBJ databases">
        <title>Massive genome expansion in bonnet fungi (Mycena s.s.) driven by repeated elements and novel gene families across ecological guilds.</title>
        <authorList>
            <consortium name="Lawrence Berkeley National Laboratory"/>
            <person name="Harder C.B."/>
            <person name="Miyauchi S."/>
            <person name="Viragh M."/>
            <person name="Kuo A."/>
            <person name="Thoen E."/>
            <person name="Andreopoulos B."/>
            <person name="Lu D."/>
            <person name="Skrede I."/>
            <person name="Drula E."/>
            <person name="Henrissat B."/>
            <person name="Morin E."/>
            <person name="Kohler A."/>
            <person name="Barry K."/>
            <person name="LaButti K."/>
            <person name="Morin E."/>
            <person name="Salamov A."/>
            <person name="Lipzen A."/>
            <person name="Mereny Z."/>
            <person name="Hegedus B."/>
            <person name="Baldrian P."/>
            <person name="Stursova M."/>
            <person name="Weitz H."/>
            <person name="Taylor A."/>
            <person name="Grigoriev I.V."/>
            <person name="Nagy L.G."/>
            <person name="Martin F."/>
            <person name="Kauserud H."/>
        </authorList>
    </citation>
    <scope>NUCLEOTIDE SEQUENCE</scope>
    <source>
        <strain evidence="2">CBHHK002</strain>
    </source>
</reference>
<organism evidence="2 3">
    <name type="scientific">Mycena albidolilacea</name>
    <dbReference type="NCBI Taxonomy" id="1033008"/>
    <lineage>
        <taxon>Eukaryota</taxon>
        <taxon>Fungi</taxon>
        <taxon>Dikarya</taxon>
        <taxon>Basidiomycota</taxon>
        <taxon>Agaricomycotina</taxon>
        <taxon>Agaricomycetes</taxon>
        <taxon>Agaricomycetidae</taxon>
        <taxon>Agaricales</taxon>
        <taxon>Marasmiineae</taxon>
        <taxon>Mycenaceae</taxon>
        <taxon>Mycena</taxon>
    </lineage>
</organism>
<gene>
    <name evidence="2" type="ORF">DFH08DRAFT_964953</name>
</gene>
<evidence type="ECO:0000313" key="2">
    <source>
        <dbReference type="EMBL" id="KAJ7336995.1"/>
    </source>
</evidence>
<dbReference type="EMBL" id="JARIHO010000030">
    <property type="protein sequence ID" value="KAJ7336995.1"/>
    <property type="molecule type" value="Genomic_DNA"/>
</dbReference>